<comment type="caution">
    <text evidence="1">The sequence shown here is derived from an EMBL/GenBank/DDBJ whole genome shotgun (WGS) entry which is preliminary data.</text>
</comment>
<evidence type="ECO:0000313" key="2">
    <source>
        <dbReference type="Proteomes" id="UP001170310"/>
    </source>
</evidence>
<evidence type="ECO:0000313" key="1">
    <source>
        <dbReference type="EMBL" id="MDO6574991.1"/>
    </source>
</evidence>
<name>A0AAW7YW97_9STAP</name>
<organism evidence="1 2">
    <name type="scientific">Staphylococcus pasteuri_A</name>
    <dbReference type="NCBI Taxonomy" id="3062664"/>
    <lineage>
        <taxon>Bacteria</taxon>
        <taxon>Bacillati</taxon>
        <taxon>Bacillota</taxon>
        <taxon>Bacilli</taxon>
        <taxon>Bacillales</taxon>
        <taxon>Staphylococcaceae</taxon>
        <taxon>Staphylococcus</taxon>
    </lineage>
</organism>
<keyword evidence="2" id="KW-1185">Reference proteome</keyword>
<proteinExistence type="predicted"/>
<accession>A0AAW7YW97</accession>
<feature type="non-terminal residue" evidence="1">
    <location>
        <position position="125"/>
    </location>
</feature>
<gene>
    <name evidence="1" type="ORF">Q4528_12795</name>
</gene>
<sequence>AIALKPNTATQLINGLRSYLETEPYIERGECHVSKQYAWLLGPAIHTAERLIKHRSSESLSTDTLSILLMVPALRVWHGSDFNDYKDNLSQIVPAWPELNDALYWTSIDQARQRQASTSTEPLVD</sequence>
<dbReference type="EMBL" id="JAUOQO010000066">
    <property type="protein sequence ID" value="MDO6574991.1"/>
    <property type="molecule type" value="Genomic_DNA"/>
</dbReference>
<feature type="non-terminal residue" evidence="1">
    <location>
        <position position="1"/>
    </location>
</feature>
<reference evidence="1" key="1">
    <citation type="submission" date="2023-07" db="EMBL/GenBank/DDBJ databases">
        <title>Genome content predicts the carbon catabolic preferences of heterotrophic bacteria.</title>
        <authorList>
            <person name="Gralka M."/>
        </authorList>
    </citation>
    <scope>NUCLEOTIDE SEQUENCE</scope>
    <source>
        <strain evidence="1">E2R20</strain>
    </source>
</reference>
<dbReference type="Proteomes" id="UP001170310">
    <property type="component" value="Unassembled WGS sequence"/>
</dbReference>
<protein>
    <submittedName>
        <fullName evidence="1">Uncharacterized protein</fullName>
    </submittedName>
</protein>
<dbReference type="AlphaFoldDB" id="A0AAW7YW97"/>